<comment type="caution">
    <text evidence="2">The sequence shown here is derived from an EMBL/GenBank/DDBJ whole genome shotgun (WGS) entry which is preliminary data.</text>
</comment>
<accession>A0A0F4GWG3</accession>
<organism evidence="2 3">
    <name type="scientific">Zymoseptoria brevis</name>
    <dbReference type="NCBI Taxonomy" id="1047168"/>
    <lineage>
        <taxon>Eukaryota</taxon>
        <taxon>Fungi</taxon>
        <taxon>Dikarya</taxon>
        <taxon>Ascomycota</taxon>
        <taxon>Pezizomycotina</taxon>
        <taxon>Dothideomycetes</taxon>
        <taxon>Dothideomycetidae</taxon>
        <taxon>Mycosphaerellales</taxon>
        <taxon>Mycosphaerellaceae</taxon>
        <taxon>Zymoseptoria</taxon>
    </lineage>
</organism>
<dbReference type="AlphaFoldDB" id="A0A0F4GWG3"/>
<dbReference type="InterPro" id="IPR002629">
    <property type="entry name" value="Met_Synth_C/arc"/>
</dbReference>
<evidence type="ECO:0000313" key="2">
    <source>
        <dbReference type="EMBL" id="KJY01579.1"/>
    </source>
</evidence>
<feature type="domain" description="Cobalamin-independent methionine synthase MetE C-terminal/archaeal" evidence="1">
    <location>
        <begin position="281"/>
        <end position="474"/>
    </location>
</feature>
<keyword evidence="3" id="KW-1185">Reference proteome</keyword>
<dbReference type="GO" id="GO:0009086">
    <property type="term" value="P:methionine biosynthetic process"/>
    <property type="evidence" value="ECO:0007669"/>
    <property type="project" value="InterPro"/>
</dbReference>
<dbReference type="EMBL" id="LAFY01000277">
    <property type="protein sequence ID" value="KJY01579.1"/>
    <property type="molecule type" value="Genomic_DNA"/>
</dbReference>
<dbReference type="OrthoDB" id="7772923at2759"/>
<reference evidence="2 3" key="1">
    <citation type="submission" date="2015-03" db="EMBL/GenBank/DDBJ databases">
        <title>RNA-seq based gene annotation and comparative genomics of four Zymoseptoria species reveal species-specific pathogenicity related genes and transposable element activity.</title>
        <authorList>
            <person name="Grandaubert J."/>
            <person name="Bhattacharyya A."/>
            <person name="Stukenbrock E.H."/>
        </authorList>
    </citation>
    <scope>NUCLEOTIDE SEQUENCE [LARGE SCALE GENOMIC DNA]</scope>
    <source>
        <strain evidence="2 3">Zb18110</strain>
    </source>
</reference>
<dbReference type="InterPro" id="IPR038071">
    <property type="entry name" value="UROD/MetE-like_sf"/>
</dbReference>
<dbReference type="STRING" id="1047168.A0A0F4GWG3"/>
<evidence type="ECO:0000259" key="1">
    <source>
        <dbReference type="Pfam" id="PF01717"/>
    </source>
</evidence>
<dbReference type="Gene3D" id="3.20.20.210">
    <property type="match status" value="1"/>
</dbReference>
<gene>
    <name evidence="2" type="ORF">TI39_contig285g00060</name>
</gene>
<dbReference type="GO" id="GO:0008270">
    <property type="term" value="F:zinc ion binding"/>
    <property type="evidence" value="ECO:0007669"/>
    <property type="project" value="InterPro"/>
</dbReference>
<sequence>MQSDVRSRHAMREVVKVDVMDNCRWDYLRFQTPHVWRGPANMATMTREQVVTCGASVGEEDPGAVRTRIHYSIPSSSGFCFYRPIHQGHDILYSATMSATSSPRNPPFRAEHIGSLLRPEKLVKQRYAIAEGSAPADSLPPVEQKAIRDVVKTQQDCGIQSLTNGEYSRHQFWGTFMETLNGMEEINLRDGGYDQSIFRAYAPDVKSFMHAKTIPNSVTVAVGKISHTGKSTFLPELEFMKSVLPEDQWSSIKLTITSPSWYHFRYGPKKAYLEGVYDNDEEYFADLAKAYQVELKILYDAGLRNAQIDDPNLAYFCSESMLSGWSSDTENFQSADQQLDAYIAFYNKCVIRPADFHMGIHLCRGNYMGSKHFSEGAYDRIATKLFNNLNVSTYYLEYDTPRAGGFEPLKHLPKDKNVVLGVVTSKFAELESQKDMVERVYKAADYVAEGSGQTREEALKRLSVSPQCGFASHAEGNSLTAEDMEKKLRLVRSIADEVWPGEP</sequence>
<dbReference type="CDD" id="cd03311">
    <property type="entry name" value="CIMS_C_terminal_like"/>
    <property type="match status" value="1"/>
</dbReference>
<dbReference type="GO" id="GO:0003871">
    <property type="term" value="F:5-methyltetrahydropteroyltriglutamate-homocysteine S-methyltransferase activity"/>
    <property type="evidence" value="ECO:0007669"/>
    <property type="project" value="InterPro"/>
</dbReference>
<dbReference type="PANTHER" id="PTHR43844">
    <property type="entry name" value="METHIONINE SYNTHASE"/>
    <property type="match status" value="1"/>
</dbReference>
<name>A0A0F4GWG3_9PEZI</name>
<evidence type="ECO:0000313" key="3">
    <source>
        <dbReference type="Proteomes" id="UP000033647"/>
    </source>
</evidence>
<dbReference type="Proteomes" id="UP000033647">
    <property type="component" value="Unassembled WGS sequence"/>
</dbReference>
<dbReference type="SUPFAM" id="SSF51726">
    <property type="entry name" value="UROD/MetE-like"/>
    <property type="match status" value="1"/>
</dbReference>
<protein>
    <recommendedName>
        <fullName evidence="1">Cobalamin-independent methionine synthase MetE C-terminal/archaeal domain-containing protein</fullName>
    </recommendedName>
</protein>
<dbReference type="Pfam" id="PF01717">
    <property type="entry name" value="Meth_synt_2"/>
    <property type="match status" value="1"/>
</dbReference>
<proteinExistence type="predicted"/>
<dbReference type="PANTHER" id="PTHR43844:SF2">
    <property type="entry name" value="SYNTHASE, VITAMIN-B12 INDEPENDENT, PUTATIVE (AFU_ORTHOLOGUE AFUA_3G12060)-RELATED"/>
    <property type="match status" value="1"/>
</dbReference>